<gene>
    <name evidence="4" type="ORF">V6N11_001856</name>
</gene>
<name>A0ABR2QU97_9ROSI</name>
<keyword evidence="5" id="KW-1185">Reference proteome</keyword>
<evidence type="ECO:0000256" key="1">
    <source>
        <dbReference type="PROSITE-ProRule" id="PRU00176"/>
    </source>
</evidence>
<dbReference type="Pfam" id="PF00076">
    <property type="entry name" value="RRM_1"/>
    <property type="match status" value="1"/>
</dbReference>
<evidence type="ECO:0000256" key="2">
    <source>
        <dbReference type="SAM" id="MobiDB-lite"/>
    </source>
</evidence>
<dbReference type="SUPFAM" id="SSF54928">
    <property type="entry name" value="RNA-binding domain, RBD"/>
    <property type="match status" value="1"/>
</dbReference>
<sequence>MSSSRCFSVFVGNLSPKVNWRHLKKLFQRFGQVLDVFIPKKTDVSGSKFGFIRFSTLREAETTTYMFGGAWVVDRHIRVNLVRYRSISNYWRRKHSHGVPQEKVHQNDNKFDNVPATGKTGEGGYPKEADVESSSKLQGMSLDEKPVAEAKTHKETLRRIHGHMKKIEEVMEIEVGNEVYSVRVFEIYVVKVSSSIQCSCPGKKPDRKSSSKMSVNSSESSTTSKQKEKSGSSGDNPIGTDEAINAICLGKSSHDYANSADKGASRSLGVPKLVGGRFEVLSGDNVSAGSSLRKNGAVSSKNIYVDCSLNVPGPKGILVKPKRTQLLLGSRGITDGLRLLG</sequence>
<dbReference type="InterPro" id="IPR035979">
    <property type="entry name" value="RBD_domain_sf"/>
</dbReference>
<protein>
    <recommendedName>
        <fullName evidence="3">RRM domain-containing protein</fullName>
    </recommendedName>
</protein>
<feature type="compositionally biased region" description="Basic and acidic residues" evidence="2">
    <location>
        <begin position="100"/>
        <end position="111"/>
    </location>
</feature>
<evidence type="ECO:0000259" key="3">
    <source>
        <dbReference type="PROSITE" id="PS50102"/>
    </source>
</evidence>
<dbReference type="EMBL" id="JBBPBN010000031">
    <property type="protein sequence ID" value="KAK9004042.1"/>
    <property type="molecule type" value="Genomic_DNA"/>
</dbReference>
<dbReference type="CDD" id="cd00590">
    <property type="entry name" value="RRM_SF"/>
    <property type="match status" value="1"/>
</dbReference>
<dbReference type="PROSITE" id="PS50102">
    <property type="entry name" value="RRM"/>
    <property type="match status" value="1"/>
</dbReference>
<evidence type="ECO:0000313" key="4">
    <source>
        <dbReference type="EMBL" id="KAK9004042.1"/>
    </source>
</evidence>
<feature type="compositionally biased region" description="Low complexity" evidence="2">
    <location>
        <begin position="211"/>
        <end position="224"/>
    </location>
</feature>
<organism evidence="4 5">
    <name type="scientific">Hibiscus sabdariffa</name>
    <name type="common">roselle</name>
    <dbReference type="NCBI Taxonomy" id="183260"/>
    <lineage>
        <taxon>Eukaryota</taxon>
        <taxon>Viridiplantae</taxon>
        <taxon>Streptophyta</taxon>
        <taxon>Embryophyta</taxon>
        <taxon>Tracheophyta</taxon>
        <taxon>Spermatophyta</taxon>
        <taxon>Magnoliopsida</taxon>
        <taxon>eudicotyledons</taxon>
        <taxon>Gunneridae</taxon>
        <taxon>Pentapetalae</taxon>
        <taxon>rosids</taxon>
        <taxon>malvids</taxon>
        <taxon>Malvales</taxon>
        <taxon>Malvaceae</taxon>
        <taxon>Malvoideae</taxon>
        <taxon>Hibiscus</taxon>
    </lineage>
</organism>
<proteinExistence type="predicted"/>
<feature type="compositionally biased region" description="Basic and acidic residues" evidence="2">
    <location>
        <begin position="142"/>
        <end position="153"/>
    </location>
</feature>
<dbReference type="Proteomes" id="UP001396334">
    <property type="component" value="Unassembled WGS sequence"/>
</dbReference>
<feature type="region of interest" description="Disordered" evidence="2">
    <location>
        <begin position="98"/>
        <end position="153"/>
    </location>
</feature>
<dbReference type="InterPro" id="IPR000504">
    <property type="entry name" value="RRM_dom"/>
</dbReference>
<dbReference type="SMART" id="SM00360">
    <property type="entry name" value="RRM"/>
    <property type="match status" value="1"/>
</dbReference>
<dbReference type="InterPro" id="IPR050441">
    <property type="entry name" value="RBM"/>
</dbReference>
<dbReference type="Gene3D" id="3.30.70.330">
    <property type="match status" value="1"/>
</dbReference>
<accession>A0ABR2QU97</accession>
<dbReference type="PANTHER" id="PTHR48034">
    <property type="entry name" value="TRANSFORMER-2 SEX-DETERMINING PROTEIN-RELATED"/>
    <property type="match status" value="1"/>
</dbReference>
<comment type="caution">
    <text evidence="4">The sequence shown here is derived from an EMBL/GenBank/DDBJ whole genome shotgun (WGS) entry which is preliminary data.</text>
</comment>
<feature type="region of interest" description="Disordered" evidence="2">
    <location>
        <begin position="197"/>
        <end position="239"/>
    </location>
</feature>
<reference evidence="4 5" key="1">
    <citation type="journal article" date="2024" name="G3 (Bethesda)">
        <title>Genome assembly of Hibiscus sabdariffa L. provides insights into metabolisms of medicinal natural products.</title>
        <authorList>
            <person name="Kim T."/>
        </authorList>
    </citation>
    <scope>NUCLEOTIDE SEQUENCE [LARGE SCALE GENOMIC DNA]</scope>
    <source>
        <strain evidence="4">TK-2024</strain>
        <tissue evidence="4">Old leaves</tissue>
    </source>
</reference>
<dbReference type="InterPro" id="IPR012677">
    <property type="entry name" value="Nucleotide-bd_a/b_plait_sf"/>
</dbReference>
<keyword evidence="1" id="KW-0694">RNA-binding</keyword>
<evidence type="ECO:0000313" key="5">
    <source>
        <dbReference type="Proteomes" id="UP001396334"/>
    </source>
</evidence>
<feature type="domain" description="RRM" evidence="3">
    <location>
        <begin position="7"/>
        <end position="84"/>
    </location>
</feature>